<dbReference type="RefSeq" id="WP_200608234.1">
    <property type="nucleotide sequence ID" value="NZ_CP071517.1"/>
</dbReference>
<dbReference type="PANTHER" id="PTHR36509">
    <property type="entry name" value="BLL3101 PROTEIN"/>
    <property type="match status" value="1"/>
</dbReference>
<gene>
    <name evidence="3" type="ORF">HIV01_014515</name>
</gene>
<organism evidence="3 4">
    <name type="scientific">Lysobacter arenosi</name>
    <dbReference type="NCBI Taxonomy" id="2795387"/>
    <lineage>
        <taxon>Bacteria</taxon>
        <taxon>Pseudomonadati</taxon>
        <taxon>Pseudomonadota</taxon>
        <taxon>Gammaproteobacteria</taxon>
        <taxon>Lysobacterales</taxon>
        <taxon>Lysobacteraceae</taxon>
        <taxon>Lysobacter</taxon>
    </lineage>
</organism>
<dbReference type="InterPro" id="IPR010621">
    <property type="entry name" value="DUF1214"/>
</dbReference>
<protein>
    <submittedName>
        <fullName evidence="3">DUF1254 domain-containing protein</fullName>
    </submittedName>
</protein>
<evidence type="ECO:0000259" key="1">
    <source>
        <dbReference type="Pfam" id="PF06742"/>
    </source>
</evidence>
<dbReference type="Pfam" id="PF06863">
    <property type="entry name" value="DUF1254"/>
    <property type="match status" value="1"/>
</dbReference>
<dbReference type="EMBL" id="CP071517">
    <property type="protein sequence ID" value="QSX74389.1"/>
    <property type="molecule type" value="Genomic_DNA"/>
</dbReference>
<evidence type="ECO:0000313" key="4">
    <source>
        <dbReference type="Proteomes" id="UP000663400"/>
    </source>
</evidence>
<dbReference type="InterPro" id="IPR010679">
    <property type="entry name" value="DUF1254"/>
</dbReference>
<sequence length="457" mass="49946">MNRIALMSCLVAIAFVPTGCNRTAPEATAPPASGTASTPAPAKAAYSDQDISDAWIYLLGRLLVLRQQKADLAEGFKWNEMVHRKPGAVDWPNPNLDVAYSEAWVAVDEDSCTIVTVPKVSKRYYTVQFLNGWGETVANINERTQAARPSGDFAVCLQGANVTLPANTTRIDVPVKYMRVLARVELGDNWDQAVALQHKFSMRATGETTTPSLPETPAFDVQHLPGVEAFENAPAVLDSEKDINAGMEAVAAKVRAIAAGIQDPAERARVDKVIREKAQADLGKASPTIGHGTVRNHWVRPSVAGTYNDDWLGRTLINLGGIWANRMDEVVYYKGNLDGDGVQLNGSHTYTLTFPKDDLPPKFANYFWSVIAVDPVFARVLPNPKNRFLLNRESGLKYNADGSLTLYFAPEKPADAPDPNWLPTPAGKDYRLTFRFYGPKGGVADGSYFPPPLVKKS</sequence>
<dbReference type="InterPro" id="IPR037049">
    <property type="entry name" value="DUF1214_C_sf"/>
</dbReference>
<dbReference type="Gene3D" id="2.60.120.600">
    <property type="entry name" value="Domain of unknown function DUF1214, C-terminal domain"/>
    <property type="match status" value="1"/>
</dbReference>
<feature type="domain" description="DUF1214" evidence="1">
    <location>
        <begin position="330"/>
        <end position="440"/>
    </location>
</feature>
<accession>A0ABX7RAI5</accession>
<feature type="domain" description="DUF1254" evidence="2">
    <location>
        <begin position="81"/>
        <end position="203"/>
    </location>
</feature>
<evidence type="ECO:0000313" key="3">
    <source>
        <dbReference type="EMBL" id="QSX74389.1"/>
    </source>
</evidence>
<reference evidence="3 4" key="1">
    <citation type="submission" date="2021-02" db="EMBL/GenBank/DDBJ databases">
        <title>Lysobacter arenosi sp. nov., isolated from soil of gangwondo yeongwol, south Korea.</title>
        <authorList>
            <person name="Kim K.R."/>
            <person name="Kim K.H."/>
            <person name="Jeon C.O."/>
        </authorList>
    </citation>
    <scope>NUCLEOTIDE SEQUENCE [LARGE SCALE GENOMIC DNA]</scope>
    <source>
        <strain evidence="3 4">R7</strain>
    </source>
</reference>
<dbReference type="Proteomes" id="UP000663400">
    <property type="component" value="Chromosome"/>
</dbReference>
<dbReference type="Gene3D" id="2.60.40.1610">
    <property type="entry name" value="Domain of unknown function DUF1254"/>
    <property type="match status" value="1"/>
</dbReference>
<keyword evidence="4" id="KW-1185">Reference proteome</keyword>
<dbReference type="SUPFAM" id="SSF160935">
    <property type="entry name" value="VPA0735-like"/>
    <property type="match status" value="1"/>
</dbReference>
<name>A0ABX7RAI5_9GAMM</name>
<dbReference type="InterPro" id="IPR037050">
    <property type="entry name" value="DUF1254_sf"/>
</dbReference>
<dbReference type="Pfam" id="PF06742">
    <property type="entry name" value="DUF1214"/>
    <property type="match status" value="1"/>
</dbReference>
<dbReference type="PANTHER" id="PTHR36509:SF2">
    <property type="entry name" value="BLL3101 PROTEIN"/>
    <property type="match status" value="1"/>
</dbReference>
<proteinExistence type="predicted"/>
<evidence type="ECO:0000259" key="2">
    <source>
        <dbReference type="Pfam" id="PF06863"/>
    </source>
</evidence>